<sequence>MYYNFEIFHMREKQIPVDSVEIKEPIHAFAWEPVGSKFAIIHGDTPNISVSFYGVKTGQAPSLLKRFEKKSCNSLFWSPAGQFIVLAGLRNLGGSLEFVDTNDFVIMNATDHFAASEVEWESYRPLRSDGRVVLENKVFYINNFYSSITKIDTGYWIWSFQGKILKRINIEMFCSLLWRPRPNSLLSAKQQAEIKKNLKKYSSQFESKDRLRMSKASKELIEKRSKLMKEFAEYRNKRVEQWLEQKKRRLELRNHIDTDELDSDTKNVEEEVVEFFIKEEISVID</sequence>
<accession>A0ABN7NUQ2</accession>
<keyword evidence="4" id="KW-0677">Repeat</keyword>
<dbReference type="InterPro" id="IPR013979">
    <property type="entry name" value="TIF_beta_prop-like"/>
</dbReference>
<evidence type="ECO:0000313" key="9">
    <source>
        <dbReference type="Proteomes" id="UP001153148"/>
    </source>
</evidence>
<evidence type="ECO:0000256" key="1">
    <source>
        <dbReference type="ARBA" id="ARBA00022490"/>
    </source>
</evidence>
<name>A0ABN7NUQ2_TIMPD</name>
<evidence type="ECO:0000256" key="2">
    <source>
        <dbReference type="ARBA" id="ARBA00022540"/>
    </source>
</evidence>
<reference evidence="8" key="1">
    <citation type="submission" date="2021-03" db="EMBL/GenBank/DDBJ databases">
        <authorList>
            <person name="Tran Van P."/>
        </authorList>
    </citation>
    <scope>NUCLEOTIDE SEQUENCE</scope>
</reference>
<dbReference type="Proteomes" id="UP001153148">
    <property type="component" value="Unassembled WGS sequence"/>
</dbReference>
<comment type="caution">
    <text evidence="8">The sequence shown here is derived from an EMBL/GenBank/DDBJ whole genome shotgun (WGS) entry which is preliminary data.</text>
</comment>
<protein>
    <recommendedName>
        <fullName evidence="7">Translation initiation factor beta propellor-like domain-containing protein</fullName>
    </recommendedName>
</protein>
<proteinExistence type="predicted"/>
<keyword evidence="9" id="KW-1185">Reference proteome</keyword>
<gene>
    <name evidence="8" type="ORF">TPAB3V08_LOCUS5003</name>
</gene>
<organism evidence="8 9">
    <name type="scientific">Timema podura</name>
    <name type="common">Walking stick</name>
    <dbReference type="NCBI Taxonomy" id="61482"/>
    <lineage>
        <taxon>Eukaryota</taxon>
        <taxon>Metazoa</taxon>
        <taxon>Ecdysozoa</taxon>
        <taxon>Arthropoda</taxon>
        <taxon>Hexapoda</taxon>
        <taxon>Insecta</taxon>
        <taxon>Pterygota</taxon>
        <taxon>Neoptera</taxon>
        <taxon>Polyneoptera</taxon>
        <taxon>Phasmatodea</taxon>
        <taxon>Timematodea</taxon>
        <taxon>Timematoidea</taxon>
        <taxon>Timematidae</taxon>
        <taxon>Timema</taxon>
    </lineage>
</organism>
<feature type="domain" description="Translation initiation factor beta propellor-like" evidence="7">
    <location>
        <begin position="2"/>
        <end position="175"/>
    </location>
</feature>
<evidence type="ECO:0000256" key="3">
    <source>
        <dbReference type="ARBA" id="ARBA00022574"/>
    </source>
</evidence>
<dbReference type="PANTHER" id="PTHR14068">
    <property type="entry name" value="EUKARYOTIC TRANSLATION INITIATION FACTOR 3 EIF3 -RELATED"/>
    <property type="match status" value="1"/>
</dbReference>
<keyword evidence="5" id="KW-0694">RNA-binding</keyword>
<evidence type="ECO:0000259" key="7">
    <source>
        <dbReference type="Pfam" id="PF08662"/>
    </source>
</evidence>
<keyword evidence="3" id="KW-0853">WD repeat</keyword>
<dbReference type="PANTHER" id="PTHR14068:SF0">
    <property type="entry name" value="EUKARYOTIC TRANSLATION INITIATION FACTOR 3 SUBUNIT B"/>
    <property type="match status" value="1"/>
</dbReference>
<keyword evidence="1" id="KW-0963">Cytoplasm</keyword>
<dbReference type="Pfam" id="PF08662">
    <property type="entry name" value="eIF2A"/>
    <property type="match status" value="1"/>
</dbReference>
<dbReference type="EMBL" id="CAJPIN010006491">
    <property type="protein sequence ID" value="CAG2058028.1"/>
    <property type="molecule type" value="Genomic_DNA"/>
</dbReference>
<evidence type="ECO:0000256" key="4">
    <source>
        <dbReference type="ARBA" id="ARBA00022737"/>
    </source>
</evidence>
<evidence type="ECO:0000256" key="6">
    <source>
        <dbReference type="ARBA" id="ARBA00022917"/>
    </source>
</evidence>
<evidence type="ECO:0000256" key="5">
    <source>
        <dbReference type="ARBA" id="ARBA00022884"/>
    </source>
</evidence>
<evidence type="ECO:0000313" key="8">
    <source>
        <dbReference type="EMBL" id="CAG2058028.1"/>
    </source>
</evidence>
<keyword evidence="2" id="KW-0396">Initiation factor</keyword>
<dbReference type="InterPro" id="IPR011400">
    <property type="entry name" value="EIF3B"/>
</dbReference>
<dbReference type="SUPFAM" id="SSF82171">
    <property type="entry name" value="DPP6 N-terminal domain-like"/>
    <property type="match status" value="1"/>
</dbReference>
<keyword evidence="6" id="KW-0648">Protein biosynthesis</keyword>